<dbReference type="PROSITE" id="PS00676">
    <property type="entry name" value="SIGMA54_INTERACT_2"/>
    <property type="match status" value="1"/>
</dbReference>
<dbReference type="Proteomes" id="UP001228504">
    <property type="component" value="Unassembled WGS sequence"/>
</dbReference>
<dbReference type="SUPFAM" id="SSF53062">
    <property type="entry name" value="PTS system fructose IIA component-like"/>
    <property type="match status" value="1"/>
</dbReference>
<dbReference type="InterPro" id="IPR058031">
    <property type="entry name" value="AAA_lid_NorR"/>
</dbReference>
<dbReference type="RefSeq" id="WP_307487753.1">
    <property type="nucleotide sequence ID" value="NZ_JAUSUF010000014.1"/>
</dbReference>
<evidence type="ECO:0000256" key="2">
    <source>
        <dbReference type="ARBA" id="ARBA00022741"/>
    </source>
</evidence>
<dbReference type="InterPro" id="IPR025943">
    <property type="entry name" value="Sigma_54_int_dom_ATP-bd_2"/>
</dbReference>
<dbReference type="Gene3D" id="3.40.50.300">
    <property type="entry name" value="P-loop containing nucleotide triphosphate hydrolases"/>
    <property type="match status" value="1"/>
</dbReference>
<keyword evidence="3" id="KW-0067">ATP-binding</keyword>
<dbReference type="PANTHER" id="PTHR32071:SF38">
    <property type="entry name" value="PSP OPERON TRANSCRIPTIONAL ACTIVATOR"/>
    <property type="match status" value="1"/>
</dbReference>
<accession>A0ABT9UX60</accession>
<organism evidence="7 8">
    <name type="scientific">Eubacterium multiforme</name>
    <dbReference type="NCBI Taxonomy" id="83339"/>
    <lineage>
        <taxon>Bacteria</taxon>
        <taxon>Bacillati</taxon>
        <taxon>Bacillota</taxon>
        <taxon>Clostridia</taxon>
        <taxon>Eubacteriales</taxon>
        <taxon>Eubacteriaceae</taxon>
        <taxon>Eubacterium</taxon>
    </lineage>
</organism>
<keyword evidence="1" id="KW-0808">Transferase</keyword>
<dbReference type="SMART" id="SM00382">
    <property type="entry name" value="AAA"/>
    <property type="match status" value="1"/>
</dbReference>
<gene>
    <name evidence="7" type="ORF">J2S18_002875</name>
</gene>
<dbReference type="PANTHER" id="PTHR32071">
    <property type="entry name" value="TRANSCRIPTIONAL REGULATORY PROTEIN"/>
    <property type="match status" value="1"/>
</dbReference>
<dbReference type="Pfam" id="PF25601">
    <property type="entry name" value="AAA_lid_14"/>
    <property type="match status" value="1"/>
</dbReference>
<dbReference type="Pfam" id="PF03610">
    <property type="entry name" value="EIIA-man"/>
    <property type="match status" value="1"/>
</dbReference>
<dbReference type="SUPFAM" id="SSF52540">
    <property type="entry name" value="P-loop containing nucleoside triphosphate hydrolases"/>
    <property type="match status" value="1"/>
</dbReference>
<dbReference type="InterPro" id="IPR011608">
    <property type="entry name" value="PRD"/>
</dbReference>
<dbReference type="InterPro" id="IPR027417">
    <property type="entry name" value="P-loop_NTPase"/>
</dbReference>
<evidence type="ECO:0000313" key="7">
    <source>
        <dbReference type="EMBL" id="MDQ0150901.1"/>
    </source>
</evidence>
<feature type="domain" description="Sigma-54 factor interaction" evidence="4">
    <location>
        <begin position="106"/>
        <end position="341"/>
    </location>
</feature>
<dbReference type="Pfam" id="PF00874">
    <property type="entry name" value="PRD"/>
    <property type="match status" value="1"/>
</dbReference>
<evidence type="ECO:0000259" key="4">
    <source>
        <dbReference type="PROSITE" id="PS50045"/>
    </source>
</evidence>
<feature type="domain" description="PRD" evidence="6">
    <location>
        <begin position="819"/>
        <end position="919"/>
    </location>
</feature>
<keyword evidence="8" id="KW-1185">Reference proteome</keyword>
<dbReference type="InterPro" id="IPR004701">
    <property type="entry name" value="PTS_EIIA_man-typ"/>
</dbReference>
<sequence length="919" mass="106785">MLREDILKYLHEKTSEYIKNENNDVYTAKSISTIFNVKRNTISHYINQEINDGQVIKVNTRPVYFFHKEAFEKKFFKVSKNIFASIEELFEEKVEYKKNEDLFKELIGYKGSLKESIEKIKTSILYPTKNGLPIMLNGPTGVGKSFMADLIHKYSIEKGVLPKNAPFIVFNCAQYYNNPELLSSNLFGYTKGAFTGADKSKAGMIEEANGGILFLDEVHRLNNEGQEKLFTFMDKGLVRRMGESEGWHKVDARLIFATTENILDNFLETFLRRVPIVVNIKGLDERDNLEKIQFIYDFLIRESNTFNKNILISRRALDVLVLHKYKGNVGELKNTIKYICAKAYSRDITSDIVTIKLKDLPEKLIKEAMYIKESKIQKNKDILITPKTNYNELFFKEERSTEDIKTCYKNIFDFYKKYNELEDKEEFERKIFLEINSLIDKLIFKKEKNNENIMFQFIISSLQDVFKYIEYSYSIKLNGNSIYIIAYFIYSKGQEVIKWSKDDKKLKDRLYSYVLENNKYEINLASKLSNLIASKMDVNLLAEDEIFISFYLKSLGIIENKKSIKSVVLAHGYSTASSISSVVNRMLEKNIYEAFDMPIDISVKEIGKKLIEYINKNDVSKGLVILVDMGSLRDIYNEIKDYINAPIAIINNVSTQMALFIGDLLKEDIYLEELVEKIREFNKTEYKIIYPEKIKEKAIITSCITGIGTAKQIQRLLKKSIPKELGINILVHDYERLKKYGMVDSIFQIYDVIGIISTLDAEVKDINYISLEDLISGKGEDKMHKIFEKVTDSETIRIINNNLIRNFSLESIVSSVTILDTNKILENIEICLNNLEMFIGERIPNNKKVTLYIHISCLIERLIRRVLIENYNNLENFIQCQENIINNIKKAFSGIEEIYNVKINIEEIGYIYDILSAKI</sequence>
<dbReference type="PROSITE" id="PS51372">
    <property type="entry name" value="PRD_2"/>
    <property type="match status" value="2"/>
</dbReference>
<dbReference type="Gene3D" id="1.10.1790.10">
    <property type="entry name" value="PRD domain"/>
    <property type="match status" value="1"/>
</dbReference>
<evidence type="ECO:0000313" key="8">
    <source>
        <dbReference type="Proteomes" id="UP001228504"/>
    </source>
</evidence>
<protein>
    <submittedName>
        <fullName evidence="7">Sigma-54 dependent transcriptional regulator of gfr operon</fullName>
    </submittedName>
</protein>
<dbReference type="Gene3D" id="3.40.50.510">
    <property type="entry name" value="Phosphotransferase system, mannose-type IIA component"/>
    <property type="match status" value="1"/>
</dbReference>
<dbReference type="SUPFAM" id="SSF63520">
    <property type="entry name" value="PTS-regulatory domain, PRD"/>
    <property type="match status" value="1"/>
</dbReference>
<dbReference type="PROSITE" id="PS51096">
    <property type="entry name" value="PTS_EIIA_TYPE_4"/>
    <property type="match status" value="1"/>
</dbReference>
<name>A0ABT9UX60_9FIRM</name>
<evidence type="ECO:0000256" key="3">
    <source>
        <dbReference type="ARBA" id="ARBA00022840"/>
    </source>
</evidence>
<keyword evidence="2" id="KW-0547">Nucleotide-binding</keyword>
<dbReference type="Gene3D" id="1.10.8.60">
    <property type="match status" value="1"/>
</dbReference>
<dbReference type="InterPro" id="IPR036634">
    <property type="entry name" value="PRD_sf"/>
</dbReference>
<dbReference type="InterPro" id="IPR036662">
    <property type="entry name" value="PTS_EIIA_man-typ_sf"/>
</dbReference>
<dbReference type="EMBL" id="JAUSUF010000014">
    <property type="protein sequence ID" value="MDQ0150901.1"/>
    <property type="molecule type" value="Genomic_DNA"/>
</dbReference>
<dbReference type="InterPro" id="IPR002078">
    <property type="entry name" value="Sigma_54_int"/>
</dbReference>
<feature type="domain" description="PTS EIIA type-4" evidence="5">
    <location>
        <begin position="563"/>
        <end position="686"/>
    </location>
</feature>
<feature type="domain" description="PRD" evidence="6">
    <location>
        <begin position="453"/>
        <end position="562"/>
    </location>
</feature>
<comment type="caution">
    <text evidence="7">The sequence shown here is derived from an EMBL/GenBank/DDBJ whole genome shotgun (WGS) entry which is preliminary data.</text>
</comment>
<proteinExistence type="predicted"/>
<evidence type="ECO:0000256" key="1">
    <source>
        <dbReference type="ARBA" id="ARBA00022679"/>
    </source>
</evidence>
<dbReference type="PROSITE" id="PS50045">
    <property type="entry name" value="SIGMA54_INTERACT_4"/>
    <property type="match status" value="1"/>
</dbReference>
<reference evidence="7 8" key="1">
    <citation type="submission" date="2023-07" db="EMBL/GenBank/DDBJ databases">
        <title>Genomic Encyclopedia of Type Strains, Phase IV (KMG-IV): sequencing the most valuable type-strain genomes for metagenomic binning, comparative biology and taxonomic classification.</title>
        <authorList>
            <person name="Goeker M."/>
        </authorList>
    </citation>
    <scope>NUCLEOTIDE SEQUENCE [LARGE SCALE GENOMIC DNA]</scope>
    <source>
        <strain evidence="7 8">DSM 20694</strain>
    </source>
</reference>
<evidence type="ECO:0000259" key="6">
    <source>
        <dbReference type="PROSITE" id="PS51372"/>
    </source>
</evidence>
<evidence type="ECO:0000259" key="5">
    <source>
        <dbReference type="PROSITE" id="PS51096"/>
    </source>
</evidence>
<dbReference type="CDD" id="cd00009">
    <property type="entry name" value="AAA"/>
    <property type="match status" value="1"/>
</dbReference>
<dbReference type="InterPro" id="IPR003593">
    <property type="entry name" value="AAA+_ATPase"/>
</dbReference>
<dbReference type="Pfam" id="PF00158">
    <property type="entry name" value="Sigma54_activat"/>
    <property type="match status" value="1"/>
</dbReference>